<protein>
    <submittedName>
        <fullName evidence="1">Uncharacterized protein</fullName>
    </submittedName>
</protein>
<feature type="non-terminal residue" evidence="1">
    <location>
        <position position="117"/>
    </location>
</feature>
<dbReference type="EMBL" id="GECU01000117">
    <property type="protein sequence ID" value="JAT07590.1"/>
    <property type="molecule type" value="Transcribed_RNA"/>
</dbReference>
<accession>A0A1B6K817</accession>
<dbReference type="AlphaFoldDB" id="A0A1B6K817"/>
<reference evidence="1" key="1">
    <citation type="submission" date="2015-11" db="EMBL/GenBank/DDBJ databases">
        <title>De novo transcriptome assembly of four potential Pierce s Disease insect vectors from Arizona vineyards.</title>
        <authorList>
            <person name="Tassone E.E."/>
        </authorList>
    </citation>
    <scope>NUCLEOTIDE SEQUENCE</scope>
</reference>
<evidence type="ECO:0000313" key="1">
    <source>
        <dbReference type="EMBL" id="JAT07590.1"/>
    </source>
</evidence>
<sequence length="117" mass="13640">KLFSLPQDRLPVILAKEIINKRIYWYQEWVKLGRKCGITVDLRIEERERVADQLRSVVEGLRTAWRADCVGRARTSLYNSQYLTLNIDLGDRSFLTDNTDICIISWAIKARAELVDL</sequence>
<feature type="non-terminal residue" evidence="1">
    <location>
        <position position="1"/>
    </location>
</feature>
<name>A0A1B6K817_9HEMI</name>
<gene>
    <name evidence="1" type="ORF">g.1537</name>
</gene>
<proteinExistence type="predicted"/>
<organism evidence="1">
    <name type="scientific">Homalodisca liturata</name>
    <dbReference type="NCBI Taxonomy" id="320908"/>
    <lineage>
        <taxon>Eukaryota</taxon>
        <taxon>Metazoa</taxon>
        <taxon>Ecdysozoa</taxon>
        <taxon>Arthropoda</taxon>
        <taxon>Hexapoda</taxon>
        <taxon>Insecta</taxon>
        <taxon>Pterygota</taxon>
        <taxon>Neoptera</taxon>
        <taxon>Paraneoptera</taxon>
        <taxon>Hemiptera</taxon>
        <taxon>Auchenorrhyncha</taxon>
        <taxon>Membracoidea</taxon>
        <taxon>Cicadellidae</taxon>
        <taxon>Cicadellinae</taxon>
        <taxon>Proconiini</taxon>
        <taxon>Homalodisca</taxon>
    </lineage>
</organism>